<comment type="caution">
    <text evidence="2">The sequence shown here is derived from an EMBL/GenBank/DDBJ whole genome shotgun (WGS) entry which is preliminary data.</text>
</comment>
<feature type="region of interest" description="Disordered" evidence="1">
    <location>
        <begin position="137"/>
        <end position="161"/>
    </location>
</feature>
<evidence type="ECO:0000313" key="2">
    <source>
        <dbReference type="EMBL" id="MFC3960676.1"/>
    </source>
</evidence>
<reference evidence="3" key="1">
    <citation type="journal article" date="2019" name="Int. J. Syst. Evol. Microbiol.">
        <title>The Global Catalogue of Microorganisms (GCM) 10K type strain sequencing project: providing services to taxonomists for standard genome sequencing and annotation.</title>
        <authorList>
            <consortium name="The Broad Institute Genomics Platform"/>
            <consortium name="The Broad Institute Genome Sequencing Center for Infectious Disease"/>
            <person name="Wu L."/>
            <person name="Ma J."/>
        </authorList>
    </citation>
    <scope>NUCLEOTIDE SEQUENCE [LARGE SCALE GENOMIC DNA]</scope>
    <source>
        <strain evidence="3">CGMCC 4.7330</strain>
    </source>
</reference>
<dbReference type="RefSeq" id="WP_378610438.1">
    <property type="nucleotide sequence ID" value="NZ_JBHSAX010000002.1"/>
</dbReference>
<gene>
    <name evidence="2" type="ORF">ACFO0B_01590</name>
</gene>
<accession>A0ABV8DL03</accession>
<evidence type="ECO:0000313" key="3">
    <source>
        <dbReference type="Proteomes" id="UP001595696"/>
    </source>
</evidence>
<name>A0ABV8DL03_9NOCA</name>
<dbReference type="EMBL" id="JBHSAX010000002">
    <property type="protein sequence ID" value="MFC3960676.1"/>
    <property type="molecule type" value="Genomic_DNA"/>
</dbReference>
<protein>
    <submittedName>
        <fullName evidence="2">DUF2283 domain-containing protein</fullName>
    </submittedName>
</protein>
<proteinExistence type="predicted"/>
<keyword evidence="3" id="KW-1185">Reference proteome</keyword>
<evidence type="ECO:0000256" key="1">
    <source>
        <dbReference type="SAM" id="MobiDB-lite"/>
    </source>
</evidence>
<organism evidence="2 3">
    <name type="scientific">Nocardia jiangsuensis</name>
    <dbReference type="NCBI Taxonomy" id="1691563"/>
    <lineage>
        <taxon>Bacteria</taxon>
        <taxon>Bacillati</taxon>
        <taxon>Actinomycetota</taxon>
        <taxon>Actinomycetes</taxon>
        <taxon>Mycobacteriales</taxon>
        <taxon>Nocardiaceae</taxon>
        <taxon>Nocardia</taxon>
    </lineage>
</organism>
<dbReference type="Proteomes" id="UP001595696">
    <property type="component" value="Unassembled WGS sequence"/>
</dbReference>
<sequence length="383" mass="41743">MEMTYDPAADAAYISLRQIANGEAVRQQNVDVDRGDIIIDFDRDGLLVGIEIRGARAALPAEALDSALPRPEEGIGPLPLEAISKITPEPIREHWVVVANKRYPPKQVYQLITGLPRSTFTSHRALAELRGSGLTTSVYTPQRAGHPEPVEKSEDATSGSQPAESFATLLKFLTDRDLTLHLANAEAALEHADSTKSAAVTTEYGFSDDLLDAALAVRAHVGRLSDVIHATVIARVLPAILEPGEVVARRPSLGAGNDPSRPFDLETDRRIAEFKVAQWKGADTMRKRGVVADLVHLALADRDRRAQLFVVGTLPIHFLTTSKSTIEWALGRSSPHTRARFEERFGPASDHTIAGFTREYGAHIELVDLTTLVPSLALPPEFI</sequence>
<feature type="compositionally biased region" description="Basic and acidic residues" evidence="1">
    <location>
        <begin position="145"/>
        <end position="155"/>
    </location>
</feature>
<dbReference type="InterPro" id="IPR019270">
    <property type="entry name" value="DUF2283"/>
</dbReference>
<dbReference type="Pfam" id="PF10049">
    <property type="entry name" value="DUF2283"/>
    <property type="match status" value="1"/>
</dbReference>